<dbReference type="Proteomes" id="UP000223599">
    <property type="component" value="Segment"/>
</dbReference>
<dbReference type="EMBL" id="KU356689">
    <property type="protein sequence ID" value="AMD43336.1"/>
    <property type="molecule type" value="Genomic_DNA"/>
</dbReference>
<evidence type="ECO:0000313" key="1">
    <source>
        <dbReference type="EMBL" id="AMD43336.1"/>
    </source>
</evidence>
<organism evidence="1 2">
    <name type="scientific">Pseudomonas phage ZC01</name>
    <dbReference type="NCBI Taxonomy" id="1622114"/>
    <lineage>
        <taxon>Viruses</taxon>
        <taxon>Duplodnaviria</taxon>
        <taxon>Heunggongvirae</taxon>
        <taxon>Uroviricota</taxon>
        <taxon>Caudoviricetes</taxon>
        <taxon>Mesyanzhinovviridae</taxon>
        <taxon>Bradleyvirinae</taxon>
        <taxon>Abidjanvirus</taxon>
        <taxon>Abidjanvirus ZC01</taxon>
    </lineage>
</organism>
<name>A0A1L2C8Y8_9CAUD</name>
<accession>A0A1L2C8Y8</accession>
<reference evidence="1 2" key="1">
    <citation type="journal article" date="2017" name="BMC Genomics">
        <title>Three novel Pseudomonas phages isolated from composting provide insights into the evolution and diversity of tailed phages.</title>
        <authorList>
            <person name="Amgarten D."/>
            <person name="Martins L.F."/>
            <person name="Lombardi K.C."/>
            <person name="Antunes L.P."/>
            <person name="de Souza A.P.S."/>
            <person name="Nicastro G.G."/>
            <person name="Kitajima E.W."/>
            <person name="Quaggio R.B."/>
            <person name="Upton C."/>
            <person name="Setubal J.C."/>
            <person name="da Silva A.M."/>
        </authorList>
    </citation>
    <scope>NUCLEOTIDE SEQUENCE [LARGE SCALE GENOMIC DNA]</scope>
</reference>
<keyword evidence="2" id="KW-1185">Reference proteome</keyword>
<protein>
    <submittedName>
        <fullName evidence="1">Uncharacterized protein</fullName>
    </submittedName>
</protein>
<proteinExistence type="predicted"/>
<evidence type="ECO:0000313" key="2">
    <source>
        <dbReference type="Proteomes" id="UP000223599"/>
    </source>
</evidence>
<sequence length="75" mass="8562">MANMSYCRFQNTLSDLQDCSYNLDDQLSGHEKAARRALLRLAAEMLENIGVTIDEDELEHGIQTLEIDDEDDNDE</sequence>
<gene>
    <name evidence="1" type="ORF">ZC01_052</name>
</gene>